<feature type="transmembrane region" description="Helical" evidence="9">
    <location>
        <begin position="6"/>
        <end position="22"/>
    </location>
</feature>
<keyword evidence="4 9" id="KW-0812">Transmembrane</keyword>
<accession>A0A0F5Y7Y0</accession>
<evidence type="ECO:0000256" key="10">
    <source>
        <dbReference type="SAM" id="MobiDB-lite"/>
    </source>
</evidence>
<dbReference type="HAMAP" id="MF_00236">
    <property type="entry name" value="TatA_E"/>
    <property type="match status" value="1"/>
</dbReference>
<keyword evidence="5 9" id="KW-0653">Protein transport</keyword>
<comment type="caution">
    <text evidence="11">The sequence shown here is derived from an EMBL/GenBank/DDBJ whole genome shotgun (WGS) entry which is preliminary data.</text>
</comment>
<dbReference type="PRINTS" id="PR01506">
    <property type="entry name" value="TATBPROTEIN"/>
</dbReference>
<dbReference type="OrthoDB" id="9800908at2"/>
<dbReference type="InterPro" id="IPR006312">
    <property type="entry name" value="TatA/E"/>
</dbReference>
<evidence type="ECO:0000256" key="7">
    <source>
        <dbReference type="ARBA" id="ARBA00023010"/>
    </source>
</evidence>
<evidence type="ECO:0000256" key="3">
    <source>
        <dbReference type="ARBA" id="ARBA00022475"/>
    </source>
</evidence>
<proteinExistence type="inferred from homology"/>
<dbReference type="GO" id="GO:0008320">
    <property type="term" value="F:protein transmembrane transporter activity"/>
    <property type="evidence" value="ECO:0007669"/>
    <property type="project" value="UniProtKB-UniRule"/>
</dbReference>
<dbReference type="GO" id="GO:0033281">
    <property type="term" value="C:TAT protein transport complex"/>
    <property type="evidence" value="ECO:0007669"/>
    <property type="project" value="UniProtKB-UniRule"/>
</dbReference>
<dbReference type="InterPro" id="IPR003369">
    <property type="entry name" value="TatA/B/E"/>
</dbReference>
<gene>
    <name evidence="9" type="primary">tatA</name>
    <name evidence="11" type="ORF">WN50_28505</name>
</gene>
<feature type="region of interest" description="Disordered" evidence="10">
    <location>
        <begin position="42"/>
        <end position="62"/>
    </location>
</feature>
<dbReference type="PANTHER" id="PTHR42982">
    <property type="entry name" value="SEC-INDEPENDENT PROTEIN TRANSLOCASE PROTEIN TATA"/>
    <property type="match status" value="1"/>
</dbReference>
<evidence type="ECO:0000256" key="4">
    <source>
        <dbReference type="ARBA" id="ARBA00022692"/>
    </source>
</evidence>
<dbReference type="PATRIC" id="fig|1637645.4.peg.533"/>
<comment type="subcellular location">
    <subcellularLocation>
        <location evidence="1 9">Cell membrane</location>
        <topology evidence="1 9">Single-pass membrane protein</topology>
    </subcellularLocation>
</comment>
<evidence type="ECO:0000256" key="5">
    <source>
        <dbReference type="ARBA" id="ARBA00022927"/>
    </source>
</evidence>
<comment type="subunit">
    <text evidence="9">Forms a complex with TatC.</text>
</comment>
<dbReference type="GO" id="GO:0006508">
    <property type="term" value="P:proteolysis"/>
    <property type="evidence" value="ECO:0007669"/>
    <property type="project" value="UniProtKB-KW"/>
</dbReference>
<name>A0A0F5Y7Y0_9CYAN</name>
<dbReference type="RefSeq" id="WP_046281996.1">
    <property type="nucleotide sequence ID" value="NZ_LATL02000029.1"/>
</dbReference>
<evidence type="ECO:0000256" key="8">
    <source>
        <dbReference type="ARBA" id="ARBA00023136"/>
    </source>
</evidence>
<keyword evidence="8 9" id="KW-0472">Membrane</keyword>
<dbReference type="AlphaFoldDB" id="A0A0F5Y7Y0"/>
<evidence type="ECO:0000256" key="9">
    <source>
        <dbReference type="HAMAP-Rule" id="MF_00236"/>
    </source>
</evidence>
<evidence type="ECO:0000256" key="1">
    <source>
        <dbReference type="ARBA" id="ARBA00004162"/>
    </source>
</evidence>
<reference evidence="11 12" key="1">
    <citation type="submission" date="2015-06" db="EMBL/GenBank/DDBJ databases">
        <title>Draft genome assembly of filamentous brackish cyanobacterium Limnoraphis robusta strain CS-951.</title>
        <authorList>
            <person name="Willis A."/>
            <person name="Parks M."/>
            <person name="Burford M.A."/>
        </authorList>
    </citation>
    <scope>NUCLEOTIDE SEQUENCE [LARGE SCALE GENOMIC DNA]</scope>
    <source>
        <strain evidence="11 12">CS-951</strain>
    </source>
</reference>
<dbReference type="Proteomes" id="UP000033607">
    <property type="component" value="Unassembled WGS sequence"/>
</dbReference>
<dbReference type="NCBIfam" id="TIGR01411">
    <property type="entry name" value="tatAE"/>
    <property type="match status" value="1"/>
</dbReference>
<keyword evidence="7 9" id="KW-0811">Translocation</keyword>
<dbReference type="GO" id="GO:0043953">
    <property type="term" value="P:protein transport by the Tat complex"/>
    <property type="evidence" value="ECO:0007669"/>
    <property type="project" value="UniProtKB-UniRule"/>
</dbReference>
<evidence type="ECO:0000256" key="2">
    <source>
        <dbReference type="ARBA" id="ARBA00022448"/>
    </source>
</evidence>
<dbReference type="Pfam" id="PF02416">
    <property type="entry name" value="TatA_B_E"/>
    <property type="match status" value="1"/>
</dbReference>
<dbReference type="EMBL" id="LATL02000029">
    <property type="protein sequence ID" value="KKD34863.1"/>
    <property type="molecule type" value="Genomic_DNA"/>
</dbReference>
<keyword evidence="11" id="KW-0378">Hydrolase</keyword>
<dbReference type="Gene3D" id="1.20.5.3310">
    <property type="match status" value="1"/>
</dbReference>
<dbReference type="GO" id="GO:0008233">
    <property type="term" value="F:peptidase activity"/>
    <property type="evidence" value="ECO:0007669"/>
    <property type="project" value="UniProtKB-KW"/>
</dbReference>
<evidence type="ECO:0000256" key="6">
    <source>
        <dbReference type="ARBA" id="ARBA00022989"/>
    </source>
</evidence>
<sequence length="62" mass="6842">MFGLGWPEMGVILLLAVLIFGPKKIPELGKTLGQALRGFKDEIKNDSEAENDNPEVKKSDEN</sequence>
<protein>
    <recommendedName>
        <fullName evidence="9">Sec-independent protein translocase protein TatA</fullName>
    </recommendedName>
</protein>
<organism evidence="11 12">
    <name type="scientific">Limnoraphis robusta CS-951</name>
    <dbReference type="NCBI Taxonomy" id="1637645"/>
    <lineage>
        <taxon>Bacteria</taxon>
        <taxon>Bacillati</taxon>
        <taxon>Cyanobacteriota</taxon>
        <taxon>Cyanophyceae</taxon>
        <taxon>Oscillatoriophycideae</taxon>
        <taxon>Oscillatoriales</taxon>
        <taxon>Sirenicapillariaceae</taxon>
        <taxon>Limnoraphis</taxon>
    </lineage>
</organism>
<dbReference type="PANTHER" id="PTHR42982:SF1">
    <property type="entry name" value="SEC-INDEPENDENT PROTEIN TRANSLOCASE PROTEIN TATA"/>
    <property type="match status" value="1"/>
</dbReference>
<evidence type="ECO:0000313" key="12">
    <source>
        <dbReference type="Proteomes" id="UP000033607"/>
    </source>
</evidence>
<comment type="similarity">
    <text evidence="9">Belongs to the TatA/E family.</text>
</comment>
<evidence type="ECO:0000313" key="11">
    <source>
        <dbReference type="EMBL" id="KKD34863.1"/>
    </source>
</evidence>
<keyword evidence="2 9" id="KW-0813">Transport</keyword>
<comment type="function">
    <text evidence="9">Part of the twin-arginine translocation (Tat) system that transports large folded proteins containing a characteristic twin-arginine motif in their signal peptide across membranes. TatA could form the protein-conducting channel of the Tat system.</text>
</comment>
<keyword evidence="3 9" id="KW-1003">Cell membrane</keyword>
<keyword evidence="6 9" id="KW-1133">Transmembrane helix</keyword>
<keyword evidence="11" id="KW-0645">Protease</keyword>